<evidence type="ECO:0000313" key="2">
    <source>
        <dbReference type="Proteomes" id="UP001501358"/>
    </source>
</evidence>
<comment type="caution">
    <text evidence="1">The sequence shown here is derived from an EMBL/GenBank/DDBJ whole genome shotgun (WGS) entry which is preliminary data.</text>
</comment>
<organism evidence="1 2">
    <name type="scientific">Streptomyces thermolineatus</name>
    <dbReference type="NCBI Taxonomy" id="44033"/>
    <lineage>
        <taxon>Bacteria</taxon>
        <taxon>Bacillati</taxon>
        <taxon>Actinomycetota</taxon>
        <taxon>Actinomycetes</taxon>
        <taxon>Kitasatosporales</taxon>
        <taxon>Streptomycetaceae</taxon>
        <taxon>Streptomyces</taxon>
    </lineage>
</organism>
<gene>
    <name evidence="1" type="ORF">GCM10010406_19750</name>
</gene>
<proteinExistence type="predicted"/>
<dbReference type="SUPFAM" id="SSF55961">
    <property type="entry name" value="Bet v1-like"/>
    <property type="match status" value="1"/>
</dbReference>
<dbReference type="Gene3D" id="3.30.530.20">
    <property type="match status" value="1"/>
</dbReference>
<accession>A0ABN3LI62</accession>
<evidence type="ECO:0000313" key="1">
    <source>
        <dbReference type="EMBL" id="GAA2483474.1"/>
    </source>
</evidence>
<reference evidence="1 2" key="1">
    <citation type="journal article" date="2019" name="Int. J. Syst. Evol. Microbiol.">
        <title>The Global Catalogue of Microorganisms (GCM) 10K type strain sequencing project: providing services to taxonomists for standard genome sequencing and annotation.</title>
        <authorList>
            <consortium name="The Broad Institute Genomics Platform"/>
            <consortium name="The Broad Institute Genome Sequencing Center for Infectious Disease"/>
            <person name="Wu L."/>
            <person name="Ma J."/>
        </authorList>
    </citation>
    <scope>NUCLEOTIDE SEQUENCE [LARGE SCALE GENOMIC DNA]</scope>
    <source>
        <strain evidence="1 2">JCM 6307</strain>
    </source>
</reference>
<dbReference type="RefSeq" id="WP_344382764.1">
    <property type="nucleotide sequence ID" value="NZ_BAAATA010000008.1"/>
</dbReference>
<keyword evidence="2" id="KW-1185">Reference proteome</keyword>
<sequence length="148" mass="16561">MALIRIERASRLSPRDAWQRLTDWERHAAHVPLTGIDVTTPPPTGAGTVFVARTGIGRLRFDDPMEVVRWEPPQDGRPGHCRMEKRGRVVTGWAEIEVAPRGPGSWIVWREEARVERLPRLFDPVTALSGRLLFGRVVTGLLADGPAE</sequence>
<dbReference type="Proteomes" id="UP001501358">
    <property type="component" value="Unassembled WGS sequence"/>
</dbReference>
<dbReference type="EMBL" id="BAAATA010000008">
    <property type="protein sequence ID" value="GAA2483474.1"/>
    <property type="molecule type" value="Genomic_DNA"/>
</dbReference>
<name>A0ABN3LI62_9ACTN</name>
<evidence type="ECO:0008006" key="3">
    <source>
        <dbReference type="Google" id="ProtNLM"/>
    </source>
</evidence>
<dbReference type="InterPro" id="IPR023393">
    <property type="entry name" value="START-like_dom_sf"/>
</dbReference>
<protein>
    <recommendedName>
        <fullName evidence="3">Immediate-early protein 2</fullName>
    </recommendedName>
</protein>